<evidence type="ECO:0000313" key="2">
    <source>
        <dbReference type="Proteomes" id="UP000008022"/>
    </source>
</evidence>
<name>A0A0E0Q9L2_ORYRU</name>
<keyword evidence="2" id="KW-1185">Reference proteome</keyword>
<dbReference type="EnsemblPlants" id="ORUFI07G18570.1">
    <property type="protein sequence ID" value="ORUFI07G18570.1"/>
    <property type="gene ID" value="ORUFI07G18570"/>
</dbReference>
<reference evidence="2" key="1">
    <citation type="submission" date="2013-06" db="EMBL/GenBank/DDBJ databases">
        <authorList>
            <person name="Zhao Q."/>
        </authorList>
    </citation>
    <scope>NUCLEOTIDE SEQUENCE</scope>
    <source>
        <strain evidence="2">cv. W1943</strain>
    </source>
</reference>
<dbReference type="AlphaFoldDB" id="A0A0E0Q9L2"/>
<evidence type="ECO:0000313" key="1">
    <source>
        <dbReference type="EnsemblPlants" id="ORUFI07G18570.1"/>
    </source>
</evidence>
<dbReference type="Proteomes" id="UP000008022">
    <property type="component" value="Unassembled WGS sequence"/>
</dbReference>
<protein>
    <submittedName>
        <fullName evidence="1">Uncharacterized protein</fullName>
    </submittedName>
</protein>
<dbReference type="HOGENOM" id="CLU_2007704_0_0_1"/>
<proteinExistence type="predicted"/>
<dbReference type="Gramene" id="ORUFI07G18570.1">
    <property type="protein sequence ID" value="ORUFI07G18570.1"/>
    <property type="gene ID" value="ORUFI07G18570"/>
</dbReference>
<organism evidence="1 2">
    <name type="scientific">Oryza rufipogon</name>
    <name type="common">Brownbeard rice</name>
    <name type="synonym">Asian wild rice</name>
    <dbReference type="NCBI Taxonomy" id="4529"/>
    <lineage>
        <taxon>Eukaryota</taxon>
        <taxon>Viridiplantae</taxon>
        <taxon>Streptophyta</taxon>
        <taxon>Embryophyta</taxon>
        <taxon>Tracheophyta</taxon>
        <taxon>Spermatophyta</taxon>
        <taxon>Magnoliopsida</taxon>
        <taxon>Liliopsida</taxon>
        <taxon>Poales</taxon>
        <taxon>Poaceae</taxon>
        <taxon>BOP clade</taxon>
        <taxon>Oryzoideae</taxon>
        <taxon>Oryzeae</taxon>
        <taxon>Oryzinae</taxon>
        <taxon>Oryza</taxon>
    </lineage>
</organism>
<accession>A0A0E0Q9L2</accession>
<reference evidence="1" key="2">
    <citation type="submission" date="2015-06" db="UniProtKB">
        <authorList>
            <consortium name="EnsemblPlants"/>
        </authorList>
    </citation>
    <scope>IDENTIFICATION</scope>
</reference>
<sequence>MDSNNVEYCVALNRLSSLWNLLDALHKIACVDFASTYLSLIKEANHIILGSWSYSQALALIFYGSNFVLNRARAYCRKESAHACPNHCTPSQEKQVDQKFSLKICPKKFIFTVSPITLVANHQT</sequence>